<evidence type="ECO:0000256" key="10">
    <source>
        <dbReference type="ARBA" id="ARBA00022801"/>
    </source>
</evidence>
<gene>
    <name evidence="18" type="ORF">N656DRAFT_698992</name>
</gene>
<evidence type="ECO:0000256" key="3">
    <source>
        <dbReference type="ARBA" id="ARBA00005435"/>
    </source>
</evidence>
<keyword evidence="8" id="KW-0479">Metal-binding</keyword>
<dbReference type="RefSeq" id="XP_064674747.1">
    <property type="nucleotide sequence ID" value="XM_064810751.1"/>
</dbReference>
<evidence type="ECO:0000256" key="5">
    <source>
        <dbReference type="ARBA" id="ARBA00014651"/>
    </source>
</evidence>
<reference evidence="18" key="1">
    <citation type="journal article" date="2023" name="Mol. Phylogenet. Evol.">
        <title>Genome-scale phylogeny and comparative genomics of the fungal order Sordariales.</title>
        <authorList>
            <person name="Hensen N."/>
            <person name="Bonometti L."/>
            <person name="Westerberg I."/>
            <person name="Brannstrom I.O."/>
            <person name="Guillou S."/>
            <person name="Cros-Aarteil S."/>
            <person name="Calhoun S."/>
            <person name="Haridas S."/>
            <person name="Kuo A."/>
            <person name="Mondo S."/>
            <person name="Pangilinan J."/>
            <person name="Riley R."/>
            <person name="LaButti K."/>
            <person name="Andreopoulos B."/>
            <person name="Lipzen A."/>
            <person name="Chen C."/>
            <person name="Yan M."/>
            <person name="Daum C."/>
            <person name="Ng V."/>
            <person name="Clum A."/>
            <person name="Steindorff A."/>
            <person name="Ohm R.A."/>
            <person name="Martin F."/>
            <person name="Silar P."/>
            <person name="Natvig D.O."/>
            <person name="Lalanne C."/>
            <person name="Gautier V."/>
            <person name="Ament-Velasquez S.L."/>
            <person name="Kruys A."/>
            <person name="Hutchinson M.I."/>
            <person name="Powell A.J."/>
            <person name="Barry K."/>
            <person name="Miller A.N."/>
            <person name="Grigoriev I.V."/>
            <person name="Debuchy R."/>
            <person name="Gladieux P."/>
            <person name="Hiltunen Thoren M."/>
            <person name="Johannesson H."/>
        </authorList>
    </citation>
    <scope>NUCLEOTIDE SEQUENCE</scope>
    <source>
        <strain evidence="18">CBS 508.74</strain>
    </source>
</reference>
<dbReference type="SMART" id="SM00318">
    <property type="entry name" value="SNc"/>
    <property type="match status" value="1"/>
</dbReference>
<dbReference type="SUPFAM" id="SSF50199">
    <property type="entry name" value="Staphylococcal nuclease"/>
    <property type="match status" value="1"/>
</dbReference>
<evidence type="ECO:0000256" key="14">
    <source>
        <dbReference type="ARBA" id="ARBA00023136"/>
    </source>
</evidence>
<evidence type="ECO:0000256" key="2">
    <source>
        <dbReference type="ARBA" id="ARBA00004173"/>
    </source>
</evidence>
<dbReference type="PANTHER" id="PTHR12302:SF3">
    <property type="entry name" value="SERINE_THREONINE-PROTEIN KINASE 31"/>
    <property type="match status" value="1"/>
</dbReference>
<dbReference type="GO" id="GO:0016020">
    <property type="term" value="C:membrane"/>
    <property type="evidence" value="ECO:0007669"/>
    <property type="project" value="UniProtKB-SubCell"/>
</dbReference>
<proteinExistence type="inferred from homology"/>
<keyword evidence="19" id="KW-1185">Reference proteome</keyword>
<keyword evidence="14 16" id="KW-0472">Membrane</keyword>
<dbReference type="PANTHER" id="PTHR12302">
    <property type="entry name" value="EBNA2 BINDING PROTEIN P100"/>
    <property type="match status" value="1"/>
</dbReference>
<dbReference type="Gene3D" id="2.40.50.90">
    <property type="match status" value="1"/>
</dbReference>
<keyword evidence="10" id="KW-0378">Hydrolase</keyword>
<evidence type="ECO:0000313" key="18">
    <source>
        <dbReference type="EMBL" id="KAK4117177.1"/>
    </source>
</evidence>
<keyword evidence="11" id="KW-0106">Calcium</keyword>
<organism evidence="18 19">
    <name type="scientific">Canariomyces notabilis</name>
    <dbReference type="NCBI Taxonomy" id="2074819"/>
    <lineage>
        <taxon>Eukaryota</taxon>
        <taxon>Fungi</taxon>
        <taxon>Dikarya</taxon>
        <taxon>Ascomycota</taxon>
        <taxon>Pezizomycotina</taxon>
        <taxon>Sordariomycetes</taxon>
        <taxon>Sordariomycetidae</taxon>
        <taxon>Sordariales</taxon>
        <taxon>Chaetomiaceae</taxon>
        <taxon>Canariomyces</taxon>
    </lineage>
</organism>
<dbReference type="GO" id="GO:0046872">
    <property type="term" value="F:metal ion binding"/>
    <property type="evidence" value="ECO:0007669"/>
    <property type="project" value="UniProtKB-KW"/>
</dbReference>
<evidence type="ECO:0000256" key="13">
    <source>
        <dbReference type="ARBA" id="ARBA00023128"/>
    </source>
</evidence>
<keyword evidence="6 16" id="KW-0812">Transmembrane</keyword>
<dbReference type="InterPro" id="IPR016071">
    <property type="entry name" value="Staphylococal_nuclease_OB-fold"/>
</dbReference>
<evidence type="ECO:0000256" key="12">
    <source>
        <dbReference type="ARBA" id="ARBA00022989"/>
    </source>
</evidence>
<dbReference type="AlphaFoldDB" id="A0AAN6TMJ7"/>
<keyword evidence="12 16" id="KW-1133">Transmembrane helix</keyword>
<dbReference type="GO" id="GO:0005739">
    <property type="term" value="C:mitochondrion"/>
    <property type="evidence" value="ECO:0007669"/>
    <property type="project" value="UniProtKB-SubCell"/>
</dbReference>
<evidence type="ECO:0000256" key="15">
    <source>
        <dbReference type="SAM" id="MobiDB-lite"/>
    </source>
</evidence>
<protein>
    <recommendedName>
        <fullName evidence="4">Probable endonuclease LCL3</fullName>
    </recommendedName>
    <alternativeName>
        <fullName evidence="5">Probable endonuclease lcl3</fullName>
    </alternativeName>
</protein>
<evidence type="ECO:0000313" key="19">
    <source>
        <dbReference type="Proteomes" id="UP001302812"/>
    </source>
</evidence>
<keyword evidence="13" id="KW-0496">Mitochondrion</keyword>
<sequence>MQTDGKDHDGDPKLWPRKSSQPAHTPPIDQAKAPHSSSLVDGVREYLRQPHNWIAPIAAAGLTLGLWTFYHTYLRHIPGSGHIAPSFFRRRSLLGKVTSVGDGDGFHMFHTPGGRLAGWGWLRSVPKDRKELKGRTISVRIAGVDAPEGAHFGKPAQPFAAEALAWLESYILNKRVRAFIYRRDQYERVVATVYVRRPPFFLRKDVGLELIRRGLATAYEGKTGAEFGGSKMEEVYKAAEAAAKKKGKGIWSTHKAGVLGLRKAQPFETPMAFKKRMKLKDDEKQSL</sequence>
<dbReference type="Proteomes" id="UP001302812">
    <property type="component" value="Unassembled WGS sequence"/>
</dbReference>
<evidence type="ECO:0000256" key="8">
    <source>
        <dbReference type="ARBA" id="ARBA00022723"/>
    </source>
</evidence>
<dbReference type="EMBL" id="MU853332">
    <property type="protein sequence ID" value="KAK4117177.1"/>
    <property type="molecule type" value="Genomic_DNA"/>
</dbReference>
<dbReference type="Pfam" id="PF00565">
    <property type="entry name" value="SNase"/>
    <property type="match status" value="1"/>
</dbReference>
<dbReference type="PROSITE" id="PS50830">
    <property type="entry name" value="TNASE_3"/>
    <property type="match status" value="1"/>
</dbReference>
<feature type="region of interest" description="Disordered" evidence="15">
    <location>
        <begin position="1"/>
        <end position="35"/>
    </location>
</feature>
<dbReference type="FunFam" id="2.40.50.90:FF:000029">
    <property type="entry name" value="Probable endonuclease lcl3"/>
    <property type="match status" value="1"/>
</dbReference>
<reference evidence="18" key="2">
    <citation type="submission" date="2023-05" db="EMBL/GenBank/DDBJ databases">
        <authorList>
            <consortium name="Lawrence Berkeley National Laboratory"/>
            <person name="Steindorff A."/>
            <person name="Hensen N."/>
            <person name="Bonometti L."/>
            <person name="Westerberg I."/>
            <person name="Brannstrom I.O."/>
            <person name="Guillou S."/>
            <person name="Cros-Aarteil S."/>
            <person name="Calhoun S."/>
            <person name="Haridas S."/>
            <person name="Kuo A."/>
            <person name="Mondo S."/>
            <person name="Pangilinan J."/>
            <person name="Riley R."/>
            <person name="Labutti K."/>
            <person name="Andreopoulos B."/>
            <person name="Lipzen A."/>
            <person name="Chen C."/>
            <person name="Yanf M."/>
            <person name="Daum C."/>
            <person name="Ng V."/>
            <person name="Clum A."/>
            <person name="Ohm R."/>
            <person name="Martin F."/>
            <person name="Silar P."/>
            <person name="Natvig D."/>
            <person name="Lalanne C."/>
            <person name="Gautier V."/>
            <person name="Ament-Velasquez S.L."/>
            <person name="Kruys A."/>
            <person name="Hutchinson M.I."/>
            <person name="Powell A.J."/>
            <person name="Barry K."/>
            <person name="Miller A.N."/>
            <person name="Grigoriev I.V."/>
            <person name="Debuchy R."/>
            <person name="Gladieux P."/>
            <person name="Thoren M.H."/>
            <person name="Johannesson H."/>
        </authorList>
    </citation>
    <scope>NUCLEOTIDE SEQUENCE</scope>
    <source>
        <strain evidence="18">CBS 508.74</strain>
    </source>
</reference>
<dbReference type="GO" id="GO:0016787">
    <property type="term" value="F:hydrolase activity"/>
    <property type="evidence" value="ECO:0007669"/>
    <property type="project" value="UniProtKB-KW"/>
</dbReference>
<feature type="transmembrane region" description="Helical" evidence="16">
    <location>
        <begin position="53"/>
        <end position="70"/>
    </location>
</feature>
<feature type="compositionally biased region" description="Basic and acidic residues" evidence="15">
    <location>
        <begin position="1"/>
        <end position="14"/>
    </location>
</feature>
<comment type="subcellular location">
    <subcellularLocation>
        <location evidence="1">Membrane</location>
        <topology evidence="1">Single-pass membrane protein</topology>
    </subcellularLocation>
    <subcellularLocation>
        <location evidence="2">Mitochondrion</location>
    </subcellularLocation>
</comment>
<comment type="caution">
    <text evidence="18">The sequence shown here is derived from an EMBL/GenBank/DDBJ whole genome shotgun (WGS) entry which is preliminary data.</text>
</comment>
<comment type="similarity">
    <text evidence="3">Belongs to the LCL3 family.</text>
</comment>
<feature type="domain" description="TNase-like" evidence="17">
    <location>
        <begin position="91"/>
        <end position="253"/>
    </location>
</feature>
<accession>A0AAN6TMJ7</accession>
<evidence type="ECO:0000259" key="17">
    <source>
        <dbReference type="PROSITE" id="PS50830"/>
    </source>
</evidence>
<evidence type="ECO:0000256" key="6">
    <source>
        <dbReference type="ARBA" id="ARBA00022692"/>
    </source>
</evidence>
<evidence type="ECO:0000256" key="1">
    <source>
        <dbReference type="ARBA" id="ARBA00004167"/>
    </source>
</evidence>
<evidence type="ECO:0000256" key="16">
    <source>
        <dbReference type="SAM" id="Phobius"/>
    </source>
</evidence>
<evidence type="ECO:0000256" key="11">
    <source>
        <dbReference type="ARBA" id="ARBA00022837"/>
    </source>
</evidence>
<dbReference type="GeneID" id="89934876"/>
<dbReference type="GO" id="GO:0004519">
    <property type="term" value="F:endonuclease activity"/>
    <property type="evidence" value="ECO:0007669"/>
    <property type="project" value="UniProtKB-KW"/>
</dbReference>
<evidence type="ECO:0000256" key="7">
    <source>
        <dbReference type="ARBA" id="ARBA00022722"/>
    </source>
</evidence>
<dbReference type="InterPro" id="IPR035437">
    <property type="entry name" value="SNase_OB-fold_sf"/>
</dbReference>
<name>A0AAN6TMJ7_9PEZI</name>
<keyword evidence="7" id="KW-0540">Nuclease</keyword>
<evidence type="ECO:0000256" key="9">
    <source>
        <dbReference type="ARBA" id="ARBA00022759"/>
    </source>
</evidence>
<evidence type="ECO:0000256" key="4">
    <source>
        <dbReference type="ARBA" id="ARBA00013404"/>
    </source>
</evidence>
<keyword evidence="9" id="KW-0255">Endonuclease</keyword>